<dbReference type="AlphaFoldDB" id="A0A5B7HSD5"/>
<accession>A0A5B7HSD5</accession>
<protein>
    <submittedName>
        <fullName evidence="1">Uncharacterized protein</fullName>
    </submittedName>
</protein>
<keyword evidence="2" id="KW-1185">Reference proteome</keyword>
<name>A0A5B7HSD5_PORTR</name>
<sequence length="264" mass="29761">MVMVDCRRQLLTDWPYHHGDSSHQLRPPELLLFSTLEVYLRWFTWKKEPKAQLNPILNASHLIDGAGRCVCIHAAHVSQAASYIHALTTCNDPTVAVIATNLHAHIFGPIHHHQQQEAPATEHYQQFVDTTDMRLNVVVFKAPFPSNLPEFFVHIILTMGHFNTKQDIYGQPNMTAALRAANLIGNDDPDETDVKNITCAYVTDQLLWYPFGSQAFSKHLSDALQTLQSILLEPQLHSPLPSTTEKDIADAIRDDLIISCDILL</sequence>
<evidence type="ECO:0000313" key="1">
    <source>
        <dbReference type="EMBL" id="MPC71384.1"/>
    </source>
</evidence>
<comment type="caution">
    <text evidence="1">The sequence shown here is derived from an EMBL/GenBank/DDBJ whole genome shotgun (WGS) entry which is preliminary data.</text>
</comment>
<reference evidence="1 2" key="1">
    <citation type="submission" date="2019-05" db="EMBL/GenBank/DDBJ databases">
        <title>Another draft genome of Portunus trituberculatus and its Hox gene families provides insights of decapod evolution.</title>
        <authorList>
            <person name="Jeong J.-H."/>
            <person name="Song I."/>
            <person name="Kim S."/>
            <person name="Choi T."/>
            <person name="Kim D."/>
            <person name="Ryu S."/>
            <person name="Kim W."/>
        </authorList>
    </citation>
    <scope>NUCLEOTIDE SEQUENCE [LARGE SCALE GENOMIC DNA]</scope>
    <source>
        <tissue evidence="1">Muscle</tissue>
    </source>
</reference>
<gene>
    <name evidence="1" type="ORF">E2C01_065661</name>
</gene>
<organism evidence="1 2">
    <name type="scientific">Portunus trituberculatus</name>
    <name type="common">Swimming crab</name>
    <name type="synonym">Neptunus trituberculatus</name>
    <dbReference type="NCBI Taxonomy" id="210409"/>
    <lineage>
        <taxon>Eukaryota</taxon>
        <taxon>Metazoa</taxon>
        <taxon>Ecdysozoa</taxon>
        <taxon>Arthropoda</taxon>
        <taxon>Crustacea</taxon>
        <taxon>Multicrustacea</taxon>
        <taxon>Malacostraca</taxon>
        <taxon>Eumalacostraca</taxon>
        <taxon>Eucarida</taxon>
        <taxon>Decapoda</taxon>
        <taxon>Pleocyemata</taxon>
        <taxon>Brachyura</taxon>
        <taxon>Eubrachyura</taxon>
        <taxon>Portunoidea</taxon>
        <taxon>Portunidae</taxon>
        <taxon>Portuninae</taxon>
        <taxon>Portunus</taxon>
    </lineage>
</organism>
<dbReference type="Proteomes" id="UP000324222">
    <property type="component" value="Unassembled WGS sequence"/>
</dbReference>
<evidence type="ECO:0000313" key="2">
    <source>
        <dbReference type="Proteomes" id="UP000324222"/>
    </source>
</evidence>
<dbReference type="EMBL" id="VSRR010032784">
    <property type="protein sequence ID" value="MPC71384.1"/>
    <property type="molecule type" value="Genomic_DNA"/>
</dbReference>
<proteinExistence type="predicted"/>